<keyword evidence="13" id="KW-1185">Reference proteome</keyword>
<proteinExistence type="predicted"/>
<feature type="compositionally biased region" description="Polar residues" evidence="8">
    <location>
        <begin position="376"/>
        <end position="398"/>
    </location>
</feature>
<feature type="transmembrane region" description="Helical" evidence="9">
    <location>
        <begin position="12"/>
        <end position="37"/>
    </location>
</feature>
<evidence type="ECO:0000256" key="7">
    <source>
        <dbReference type="ARBA" id="ARBA00023224"/>
    </source>
</evidence>
<comment type="caution">
    <text evidence="12">The sequence shown here is derived from an EMBL/GenBank/DDBJ whole genome shotgun (WGS) entry which is preliminary data.</text>
</comment>
<reference evidence="12 13" key="1">
    <citation type="submission" date="2016-08" db="EMBL/GenBank/DDBJ databases">
        <title>A Parts List for Fungal Cellulosomes Revealed by Comparative Genomics.</title>
        <authorList>
            <consortium name="DOE Joint Genome Institute"/>
            <person name="Haitjema C.H."/>
            <person name="Gilmore S.P."/>
            <person name="Henske J.K."/>
            <person name="Solomon K.V."/>
            <person name="De Groot R."/>
            <person name="Kuo A."/>
            <person name="Mondo S.J."/>
            <person name="Salamov A.A."/>
            <person name="Labutti K."/>
            <person name="Zhao Z."/>
            <person name="Chiniquy J."/>
            <person name="Barry K."/>
            <person name="Brewer H.M."/>
            <person name="Purvine S.O."/>
            <person name="Wright A.T."/>
            <person name="Boxma B."/>
            <person name="Van Alen T."/>
            <person name="Hackstein J.H."/>
            <person name="Baker S.E."/>
            <person name="Grigoriev I.V."/>
            <person name="O'Malley M.A."/>
        </authorList>
    </citation>
    <scope>NUCLEOTIDE SEQUENCE [LARGE SCALE GENOMIC DNA]</scope>
    <source>
        <strain evidence="12 13">G1</strain>
    </source>
</reference>
<organism evidence="12 13">
    <name type="scientific">Neocallimastix californiae</name>
    <dbReference type="NCBI Taxonomy" id="1754190"/>
    <lineage>
        <taxon>Eukaryota</taxon>
        <taxon>Fungi</taxon>
        <taxon>Fungi incertae sedis</taxon>
        <taxon>Chytridiomycota</taxon>
        <taxon>Chytridiomycota incertae sedis</taxon>
        <taxon>Neocallimastigomycetes</taxon>
        <taxon>Neocallimastigales</taxon>
        <taxon>Neocallimastigaceae</taxon>
        <taxon>Neocallimastix</taxon>
    </lineage>
</organism>
<accession>A0A1Y2AMP7</accession>
<keyword evidence="3 9" id="KW-1133">Transmembrane helix</keyword>
<feature type="transmembrane region" description="Helical" evidence="9">
    <location>
        <begin position="213"/>
        <end position="233"/>
    </location>
</feature>
<feature type="domain" description="G-protein coupled receptors family 1 profile" evidence="11">
    <location>
        <begin position="23"/>
        <end position="268"/>
    </location>
</feature>
<feature type="transmembrane region" description="Helical" evidence="9">
    <location>
        <begin position="173"/>
        <end position="193"/>
    </location>
</feature>
<evidence type="ECO:0000256" key="5">
    <source>
        <dbReference type="ARBA" id="ARBA00023136"/>
    </source>
</evidence>
<dbReference type="SUPFAM" id="SSF81321">
    <property type="entry name" value="Family A G protein-coupled receptor-like"/>
    <property type="match status" value="1"/>
</dbReference>
<dbReference type="PANTHER" id="PTHR23112:SF0">
    <property type="entry name" value="TRANSMEMBRANE PROTEIN 116"/>
    <property type="match status" value="1"/>
</dbReference>
<dbReference type="InterPro" id="IPR022340">
    <property type="entry name" value="GPCR_GCR1_put"/>
</dbReference>
<keyword evidence="4" id="KW-0297">G-protein coupled receptor</keyword>
<dbReference type="InterPro" id="IPR022343">
    <property type="entry name" value="GCR1-cAMP_receptor"/>
</dbReference>
<keyword evidence="5 9" id="KW-0472">Membrane</keyword>
<dbReference type="STRING" id="1754190.A0A1Y2AMP7"/>
<dbReference type="GO" id="GO:0005886">
    <property type="term" value="C:plasma membrane"/>
    <property type="evidence" value="ECO:0007669"/>
    <property type="project" value="TreeGrafter"/>
</dbReference>
<feature type="transmembrane region" description="Helical" evidence="9">
    <location>
        <begin position="245"/>
        <end position="271"/>
    </location>
</feature>
<evidence type="ECO:0000313" key="13">
    <source>
        <dbReference type="Proteomes" id="UP000193920"/>
    </source>
</evidence>
<protein>
    <recommendedName>
        <fullName evidence="14">G-protein coupled receptors family 2 profile 2 domain-containing protein</fullName>
    </recommendedName>
</protein>
<dbReference type="PANTHER" id="PTHR23112">
    <property type="entry name" value="G PROTEIN-COUPLED RECEPTOR 157-RELATED"/>
    <property type="match status" value="1"/>
</dbReference>
<feature type="transmembrane region" description="Helical" evidence="9">
    <location>
        <begin position="85"/>
        <end position="109"/>
    </location>
</feature>
<gene>
    <name evidence="12" type="ORF">LY90DRAFT_675393</name>
</gene>
<evidence type="ECO:0000259" key="11">
    <source>
        <dbReference type="PROSITE" id="PS50262"/>
    </source>
</evidence>
<feature type="region of interest" description="Disordered" evidence="8">
    <location>
        <begin position="339"/>
        <end position="398"/>
    </location>
</feature>
<feature type="compositionally biased region" description="Basic and acidic residues" evidence="8">
    <location>
        <begin position="354"/>
        <end position="375"/>
    </location>
</feature>
<dbReference type="InterPro" id="IPR017981">
    <property type="entry name" value="GPCR_2-like_7TM"/>
</dbReference>
<evidence type="ECO:0000313" key="12">
    <source>
        <dbReference type="EMBL" id="ORY23848.1"/>
    </source>
</evidence>
<feature type="domain" description="G-protein coupled receptors family 2 profile 2" evidence="10">
    <location>
        <begin position="9"/>
        <end position="272"/>
    </location>
</feature>
<evidence type="ECO:0000256" key="3">
    <source>
        <dbReference type="ARBA" id="ARBA00022989"/>
    </source>
</evidence>
<keyword evidence="2 9" id="KW-0812">Transmembrane</keyword>
<evidence type="ECO:0000256" key="4">
    <source>
        <dbReference type="ARBA" id="ARBA00023040"/>
    </source>
</evidence>
<evidence type="ECO:0000256" key="1">
    <source>
        <dbReference type="ARBA" id="ARBA00004141"/>
    </source>
</evidence>
<dbReference type="PRINTS" id="PR02000">
    <property type="entry name" value="GCR1PLANT"/>
</dbReference>
<evidence type="ECO:0008006" key="14">
    <source>
        <dbReference type="Google" id="ProtNLM"/>
    </source>
</evidence>
<dbReference type="GO" id="GO:0007166">
    <property type="term" value="P:cell surface receptor signaling pathway"/>
    <property type="evidence" value="ECO:0007669"/>
    <property type="project" value="InterPro"/>
</dbReference>
<evidence type="ECO:0000256" key="8">
    <source>
        <dbReference type="SAM" id="MobiDB-lite"/>
    </source>
</evidence>
<dbReference type="Pfam" id="PF05462">
    <property type="entry name" value="Dicty_CAR"/>
    <property type="match status" value="1"/>
</dbReference>
<dbReference type="InterPro" id="IPR017452">
    <property type="entry name" value="GPCR_Rhodpsn_7TM"/>
</dbReference>
<dbReference type="PROSITE" id="PS50262">
    <property type="entry name" value="G_PROTEIN_RECEP_F1_2"/>
    <property type="match status" value="1"/>
</dbReference>
<dbReference type="PROSITE" id="PS50261">
    <property type="entry name" value="G_PROTEIN_RECEP_F2_4"/>
    <property type="match status" value="1"/>
</dbReference>
<feature type="transmembrane region" description="Helical" evidence="9">
    <location>
        <begin position="121"/>
        <end position="141"/>
    </location>
</feature>
<feature type="transmembrane region" description="Helical" evidence="9">
    <location>
        <begin position="43"/>
        <end position="64"/>
    </location>
</feature>
<keyword evidence="6" id="KW-0675">Receptor</keyword>
<comment type="subcellular location">
    <subcellularLocation>
        <location evidence="1">Membrane</location>
        <topology evidence="1">Multi-pass membrane protein</topology>
    </subcellularLocation>
</comment>
<sequence>MDEGQIKIIQGCIDIGALISVIGSSAMLISIISTGSFLGKGKIWNRVIFFMSLCDMCGSFDLLIRKNFLNKADKDDGCKIHGLTIQFFFISSILWTTAIAVNIVAVGLLDKEVEVVEKYEYLFHIVIWSISILLTVPLYYIDNANRNGNGGHVMGDATFWCWITDRYSKYRMLFFFGPIWMVFFFNAFVYISMEIINKKRNKDMNETYSKYSVAKRSNLFLLVFFITWIWGTINRIQNLISSGKSIFILYLLHAIFTPLQGFLNSMVYFWYSIIEHFIIVKKEIKEQEDNRRKNRPRHNSNNARLEEGRPIKLVHKRSDRDLFDNYYVFKPVPSLHRKDRGNTSFNELNNNLDDSNHNNKDYHGKDKRKTLERQKTNVTQYSEYSCKSTSHMLKSSGS</sequence>
<evidence type="ECO:0000256" key="2">
    <source>
        <dbReference type="ARBA" id="ARBA00022692"/>
    </source>
</evidence>
<evidence type="ECO:0000256" key="9">
    <source>
        <dbReference type="SAM" id="Phobius"/>
    </source>
</evidence>
<dbReference type="GO" id="GO:0007189">
    <property type="term" value="P:adenylate cyclase-activating G protein-coupled receptor signaling pathway"/>
    <property type="evidence" value="ECO:0007669"/>
    <property type="project" value="TreeGrafter"/>
</dbReference>
<dbReference type="GO" id="GO:0004930">
    <property type="term" value="F:G protein-coupled receptor activity"/>
    <property type="evidence" value="ECO:0007669"/>
    <property type="project" value="UniProtKB-KW"/>
</dbReference>
<dbReference type="Proteomes" id="UP000193920">
    <property type="component" value="Unassembled WGS sequence"/>
</dbReference>
<evidence type="ECO:0000259" key="10">
    <source>
        <dbReference type="PROSITE" id="PS50261"/>
    </source>
</evidence>
<dbReference type="PRINTS" id="PR02001">
    <property type="entry name" value="GCR1CAMPR"/>
</dbReference>
<name>A0A1Y2AMP7_9FUNG</name>
<dbReference type="AlphaFoldDB" id="A0A1Y2AMP7"/>
<feature type="region of interest" description="Disordered" evidence="8">
    <location>
        <begin position="288"/>
        <end position="310"/>
    </location>
</feature>
<keyword evidence="7" id="KW-0807">Transducer</keyword>
<dbReference type="OrthoDB" id="2122879at2759"/>
<dbReference type="EMBL" id="MCOG01000229">
    <property type="protein sequence ID" value="ORY23848.1"/>
    <property type="molecule type" value="Genomic_DNA"/>
</dbReference>
<evidence type="ECO:0000256" key="6">
    <source>
        <dbReference type="ARBA" id="ARBA00023170"/>
    </source>
</evidence>
<dbReference type="Gene3D" id="1.20.1070.10">
    <property type="entry name" value="Rhodopsin 7-helix transmembrane proteins"/>
    <property type="match status" value="1"/>
</dbReference>